<dbReference type="SMART" id="SM00479">
    <property type="entry name" value="EXOIII"/>
    <property type="match status" value="1"/>
</dbReference>
<dbReference type="Pfam" id="PF00929">
    <property type="entry name" value="RNase_T"/>
    <property type="match status" value="1"/>
</dbReference>
<comment type="cofactor">
    <cofactor evidence="1">
        <name>Mg(2+)</name>
        <dbReference type="ChEBI" id="CHEBI:18420"/>
    </cofactor>
</comment>
<evidence type="ECO:0000256" key="6">
    <source>
        <dbReference type="SAM" id="MobiDB-lite"/>
    </source>
</evidence>
<keyword evidence="4" id="KW-0540">Nuclease</keyword>
<dbReference type="CDD" id="cd06127">
    <property type="entry name" value="DEDDh"/>
    <property type="match status" value="1"/>
</dbReference>
<dbReference type="GO" id="GO:0008408">
    <property type="term" value="F:3'-5' exonuclease activity"/>
    <property type="evidence" value="ECO:0007669"/>
    <property type="project" value="TreeGrafter"/>
</dbReference>
<dbReference type="AlphaFoldDB" id="A0AAV7FHI4"/>
<dbReference type="Proteomes" id="UP000825729">
    <property type="component" value="Unassembled WGS sequence"/>
</dbReference>
<dbReference type="GO" id="GO:0046872">
    <property type="term" value="F:metal ion binding"/>
    <property type="evidence" value="ECO:0007669"/>
    <property type="project" value="UniProtKB-KW"/>
</dbReference>
<sequence>MEIVFFDMETTVPARSNGVEKRFWVLEFGAILVCSRKLVEVDSFATLIRPGDLSAVPVSSPRCEGITADAVAGAPCFEEVADRIFSILNGRVWAGHNIQRFDSVRIREAFADIGRPAPEPLGMIDSLDILNRKFGRRAGDLKMATLAAYFGLGRQKHRSLDDVRMNLEVIKHCATVLLLESSLPELVLACRGSGFSSIVTRSKTNGTQSNEDTTRKSLSSSSSSSSNCPRAVPYAKPKLRKMKTRGRSSLVICQ</sequence>
<dbReference type="PANTHER" id="PTHR30231:SF26">
    <property type="entry name" value="PROTEIN NEN4"/>
    <property type="match status" value="1"/>
</dbReference>
<name>A0AAV7FHI4_ARIFI</name>
<gene>
    <name evidence="8" type="ORF">H6P81_004403</name>
</gene>
<organism evidence="8 9">
    <name type="scientific">Aristolochia fimbriata</name>
    <name type="common">White veined hardy Dutchman's pipe vine</name>
    <dbReference type="NCBI Taxonomy" id="158543"/>
    <lineage>
        <taxon>Eukaryota</taxon>
        <taxon>Viridiplantae</taxon>
        <taxon>Streptophyta</taxon>
        <taxon>Embryophyta</taxon>
        <taxon>Tracheophyta</taxon>
        <taxon>Spermatophyta</taxon>
        <taxon>Magnoliopsida</taxon>
        <taxon>Magnoliidae</taxon>
        <taxon>Piperales</taxon>
        <taxon>Aristolochiaceae</taxon>
        <taxon>Aristolochia</taxon>
    </lineage>
</organism>
<dbReference type="PANTHER" id="PTHR30231">
    <property type="entry name" value="DNA POLYMERASE III SUBUNIT EPSILON"/>
    <property type="match status" value="1"/>
</dbReference>
<proteinExistence type="predicted"/>
<evidence type="ECO:0000313" key="8">
    <source>
        <dbReference type="EMBL" id="KAG9459895.1"/>
    </source>
</evidence>
<dbReference type="FunFam" id="3.30.420.10:FF:000040">
    <property type="entry name" value="Exonuclease family protein"/>
    <property type="match status" value="1"/>
</dbReference>
<dbReference type="SUPFAM" id="SSF53098">
    <property type="entry name" value="Ribonuclease H-like"/>
    <property type="match status" value="1"/>
</dbReference>
<dbReference type="Gene3D" id="3.30.420.10">
    <property type="entry name" value="Ribonuclease H-like superfamily/Ribonuclease H"/>
    <property type="match status" value="1"/>
</dbReference>
<keyword evidence="3" id="KW-0378">Hydrolase</keyword>
<keyword evidence="4" id="KW-0269">Exonuclease</keyword>
<evidence type="ECO:0000313" key="9">
    <source>
        <dbReference type="Proteomes" id="UP000825729"/>
    </source>
</evidence>
<evidence type="ECO:0000256" key="2">
    <source>
        <dbReference type="ARBA" id="ARBA00022723"/>
    </source>
</evidence>
<feature type="compositionally biased region" description="Low complexity" evidence="6">
    <location>
        <begin position="217"/>
        <end position="226"/>
    </location>
</feature>
<dbReference type="InterPro" id="IPR013520">
    <property type="entry name" value="Ribonucl_H"/>
</dbReference>
<keyword evidence="5" id="KW-0460">Magnesium</keyword>
<feature type="domain" description="Exonuclease" evidence="7">
    <location>
        <begin position="2"/>
        <end position="179"/>
    </location>
</feature>
<keyword evidence="9" id="KW-1185">Reference proteome</keyword>
<evidence type="ECO:0000256" key="1">
    <source>
        <dbReference type="ARBA" id="ARBA00001946"/>
    </source>
</evidence>
<evidence type="ECO:0000259" key="7">
    <source>
        <dbReference type="SMART" id="SM00479"/>
    </source>
</evidence>
<evidence type="ECO:0000256" key="3">
    <source>
        <dbReference type="ARBA" id="ARBA00022801"/>
    </source>
</evidence>
<dbReference type="InterPro" id="IPR012337">
    <property type="entry name" value="RNaseH-like_sf"/>
</dbReference>
<evidence type="ECO:0000256" key="4">
    <source>
        <dbReference type="ARBA" id="ARBA00022839"/>
    </source>
</evidence>
<dbReference type="GO" id="GO:0003676">
    <property type="term" value="F:nucleic acid binding"/>
    <property type="evidence" value="ECO:0007669"/>
    <property type="project" value="InterPro"/>
</dbReference>
<keyword evidence="2" id="KW-0479">Metal-binding</keyword>
<comment type="caution">
    <text evidence="8">The sequence shown here is derived from an EMBL/GenBank/DDBJ whole genome shotgun (WGS) entry which is preliminary data.</text>
</comment>
<evidence type="ECO:0000256" key="5">
    <source>
        <dbReference type="ARBA" id="ARBA00022842"/>
    </source>
</evidence>
<feature type="region of interest" description="Disordered" evidence="6">
    <location>
        <begin position="200"/>
        <end position="234"/>
    </location>
</feature>
<accession>A0AAV7FHI4</accession>
<reference evidence="8 9" key="1">
    <citation type="submission" date="2021-07" db="EMBL/GenBank/DDBJ databases">
        <title>The Aristolochia fimbriata genome: insights into angiosperm evolution, floral development and chemical biosynthesis.</title>
        <authorList>
            <person name="Jiao Y."/>
        </authorList>
    </citation>
    <scope>NUCLEOTIDE SEQUENCE [LARGE SCALE GENOMIC DNA]</scope>
    <source>
        <strain evidence="8">IBCAS-2021</strain>
        <tissue evidence="8">Leaf</tissue>
    </source>
</reference>
<dbReference type="EMBL" id="JAINDJ010000002">
    <property type="protein sequence ID" value="KAG9459895.1"/>
    <property type="molecule type" value="Genomic_DNA"/>
</dbReference>
<protein>
    <recommendedName>
        <fullName evidence="7">Exonuclease domain-containing protein</fullName>
    </recommendedName>
</protein>
<feature type="compositionally biased region" description="Polar residues" evidence="6">
    <location>
        <begin position="200"/>
        <end position="211"/>
    </location>
</feature>
<dbReference type="InterPro" id="IPR036397">
    <property type="entry name" value="RNaseH_sf"/>
</dbReference>